<organism evidence="7 8">
    <name type="scientific">Afipia felis</name>
    <name type="common">Cat scratch disease bacillus</name>
    <dbReference type="NCBI Taxonomy" id="1035"/>
    <lineage>
        <taxon>Bacteria</taxon>
        <taxon>Pseudomonadati</taxon>
        <taxon>Pseudomonadota</taxon>
        <taxon>Alphaproteobacteria</taxon>
        <taxon>Hyphomicrobiales</taxon>
        <taxon>Nitrobacteraceae</taxon>
        <taxon>Afipia</taxon>
    </lineage>
</organism>
<dbReference type="InterPro" id="IPR036188">
    <property type="entry name" value="FAD/NAD-bd_sf"/>
</dbReference>
<evidence type="ECO:0000256" key="1">
    <source>
        <dbReference type="ARBA" id="ARBA00005272"/>
    </source>
</evidence>
<evidence type="ECO:0000256" key="3">
    <source>
        <dbReference type="ARBA" id="ARBA00022827"/>
    </source>
</evidence>
<dbReference type="PANTHER" id="PTHR43706:SF9">
    <property type="entry name" value="TYPE II NADH:QUINONE OXIDOREDUCTASE"/>
    <property type="match status" value="1"/>
</dbReference>
<keyword evidence="2" id="KW-0285">Flavoprotein</keyword>
<evidence type="ECO:0000259" key="6">
    <source>
        <dbReference type="Pfam" id="PF07992"/>
    </source>
</evidence>
<dbReference type="InterPro" id="IPR045024">
    <property type="entry name" value="NDH-2"/>
</dbReference>
<keyword evidence="8" id="KW-1185">Reference proteome</keyword>
<feature type="domain" description="FAD/NAD(P)-binding" evidence="6">
    <location>
        <begin position="10"/>
        <end position="339"/>
    </location>
</feature>
<evidence type="ECO:0000256" key="2">
    <source>
        <dbReference type="ARBA" id="ARBA00022630"/>
    </source>
</evidence>
<dbReference type="AlphaFoldDB" id="A0A090MQR3"/>
<reference evidence="7 8" key="1">
    <citation type="journal article" date="2014" name="Genome Announc.">
        <title>Genome Sequence of Afipia felis Strain 76713, Isolated in Hospital Water Using an Amoeba Co-Culture Procedure.</title>
        <authorList>
            <person name="Benamar S."/>
            <person name="La Scola B."/>
            <person name="Croce O."/>
        </authorList>
    </citation>
    <scope>NUCLEOTIDE SEQUENCE [LARGE SCALE GENOMIC DNA]</scope>
    <source>
        <strain evidence="7 8">76713</strain>
    </source>
</reference>
<protein>
    <submittedName>
        <fullName evidence="7">NADH dehydrogenase</fullName>
    </submittedName>
</protein>
<dbReference type="GO" id="GO:0003954">
    <property type="term" value="F:NADH dehydrogenase activity"/>
    <property type="evidence" value="ECO:0007669"/>
    <property type="project" value="InterPro"/>
</dbReference>
<evidence type="ECO:0000256" key="4">
    <source>
        <dbReference type="ARBA" id="ARBA00023002"/>
    </source>
</evidence>
<comment type="caution">
    <text evidence="7">The sequence shown here is derived from an EMBL/GenBank/DDBJ whole genome shotgun (WGS) entry which is preliminary data.</text>
</comment>
<dbReference type="OrthoDB" id="9781621at2"/>
<keyword evidence="4" id="KW-0560">Oxidoreductase</keyword>
<dbReference type="Gene3D" id="3.50.50.100">
    <property type="match status" value="1"/>
</dbReference>
<dbReference type="InterPro" id="IPR023753">
    <property type="entry name" value="FAD/NAD-binding_dom"/>
</dbReference>
<dbReference type="GO" id="GO:0008137">
    <property type="term" value="F:NADH dehydrogenase (ubiquinone) activity"/>
    <property type="evidence" value="ECO:0007669"/>
    <property type="project" value="TreeGrafter"/>
</dbReference>
<name>A0A090MQR3_AFIFE</name>
<dbReference type="PRINTS" id="PR00411">
    <property type="entry name" value="PNDRDTASEI"/>
</dbReference>
<keyword evidence="5" id="KW-0520">NAD</keyword>
<dbReference type="EMBL" id="CCAZ020000001">
    <property type="protein sequence ID" value="CEG08582.1"/>
    <property type="molecule type" value="Genomic_DNA"/>
</dbReference>
<dbReference type="PANTHER" id="PTHR43706">
    <property type="entry name" value="NADH DEHYDROGENASE"/>
    <property type="match status" value="1"/>
</dbReference>
<dbReference type="STRING" id="1035.BN961_01998"/>
<dbReference type="Pfam" id="PF07992">
    <property type="entry name" value="Pyr_redox_2"/>
    <property type="match status" value="1"/>
</dbReference>
<accession>A0A090MQR3</accession>
<gene>
    <name evidence="7" type="primary">ndh</name>
    <name evidence="7" type="ORF">BN961_01998</name>
</gene>
<evidence type="ECO:0000313" key="7">
    <source>
        <dbReference type="EMBL" id="CEG08582.1"/>
    </source>
</evidence>
<comment type="similarity">
    <text evidence="1">Belongs to the NADH dehydrogenase family.</text>
</comment>
<proteinExistence type="inferred from homology"/>
<sequence>MNLTPSTLPRIVIIGGGAGGLELATRLGHRLGRKQAQILLVDRNPSHLWKPRLHEVAAGLIGSGDDETNYLAHGCVHGFDFALGSLLSIDSVGKTVTLDRVLSSADNTEVLGERTLPYDMLVLALGSRVNDFGIPGVLEYCHMLDSPAQALKLQRAFLESAIQVGAGRLDRVRVGIVGAGATGVELAAELYHAVHAMERWGGLGASGKLDITLVDMASRILPAIDPKTSRHATKVLEKLGVRILLGESVERVTADALHLKSGATVPCEIKVWASGVSGHDTVAGLKGLSLTPGNRIKVDHHLACDGAADIFAIGDCAAAPAHIGNALVPPTAQVAHQQAAYLAKLIERRLSGRTVGPFKYRPRGTLVSLGEGGAAGEFPTFRYSQSIFPANGSLAKVLYVSLYHMHRVALHGWLRAAALFLADRLRRTTLPPVKLH</sequence>
<evidence type="ECO:0000256" key="5">
    <source>
        <dbReference type="ARBA" id="ARBA00023027"/>
    </source>
</evidence>
<dbReference type="PRINTS" id="PR00368">
    <property type="entry name" value="FADPNR"/>
</dbReference>
<dbReference type="RefSeq" id="WP_009341302.1">
    <property type="nucleotide sequence ID" value="NZ_CCAZ020000001.1"/>
</dbReference>
<keyword evidence="3" id="KW-0274">FAD</keyword>
<evidence type="ECO:0000313" key="8">
    <source>
        <dbReference type="Proteomes" id="UP000035762"/>
    </source>
</evidence>
<dbReference type="SUPFAM" id="SSF51905">
    <property type="entry name" value="FAD/NAD(P)-binding domain"/>
    <property type="match status" value="1"/>
</dbReference>
<dbReference type="Proteomes" id="UP000035762">
    <property type="component" value="Unassembled WGS sequence"/>
</dbReference>